<keyword evidence="7" id="KW-0547">Nucleotide-binding</keyword>
<sequence>MLELCWTAKGSPEKKGYFGWSGQASKPLPPNTVFTYGANGKLDVLEMDPQLGTAIGLTEGQKVTVDFCRNVPECSTVNVEPYTEDDWEILELHAGYVEENLLSQLRVVYTNQLFCVWIHGKTLVRLKVAEIQPKNDHVKLTSNTEVIVAPKVRKQQQQEEEPTDLSTPAEDQDQVPRVHLRTLPKIDLAPEPLSVYIHPDNFLGQDIIALSKAIPAYNQSNPNRNPKPANTNDPEPAQPSDRDLTPSDPNDITNLTPATCVFAAIHLSKKIPSGHVLLGDAIRSTLQLEDYDIVRLSNATLKKTTPGAIVFRPFATAPSTNGVIKFGSEANAQQQEKAQWKETLVQSVQQWIQSAANNDTALVLTHGLLINVNDTKGLLQFGHKKRLFGALTNGSSSTEPTAEQYTILPAASLKNLQIDIGEELPKEDAVKAKDVKPIILGGIDNTYQKLLAYTKANVAEKYLQQALSVPGSGGALVTGTHGAGKTDLVKKVLQFVHGDPSSLIYTMEINCAEIANERIPALKDTVQKWFDEAAWHSPSVIFFDDIDRLMPAEVEHADATRTRQLSELFTQIATTMTRRHAIMMVATAQQQQSIHANLITNHLFTELINLKPPSRDERKLIMETIMEHGPSVLSQSLPHIDLVSVSSETEGYLASDLKALIERAVHEGAVRSIKDKLDNGSMDQAMDPMAPELQLQLTQQDFSQAREGFVPSSLRGVKLQSSGVNWSDIGGLNETRLTLLETLEWPTKYATVFAQCPLRLRSGLLLYGYPGCGKTLLASAVAKECGLNFISVKGPEILNKYIGASEKSVRDLFERAQAAKPCVLFFDEFDAIAPRRGHDSTGVTDRVVNQMLTQMDGAEGLDGVYVLAATSRPDLIDPALLRPGRLDKALLCGMPNFDERLDILNALAGKMTLASDVDLNVYAEKTEGFSGADLQGFLYNAHLEAIHGAINIDSFKEQQKKNENDKQKDTLQSFVMVGGQNDKKGPLTLAERGQISQRLGQIKQGLGVANPKSKKAEATTATPTNEHAAAITSKHLEKSLRSTRPSITAEEHLRLKLIYDEFVTGRTGELPNGEGDKGIGKRSTLG</sequence>
<gene>
    <name evidence="20" type="ORF">DM01DRAFT_1335214</name>
</gene>
<comment type="caution">
    <text evidence="20">The sequence shown here is derived from an EMBL/GenBank/DDBJ whole genome shotgun (WGS) entry which is preliminary data.</text>
</comment>
<feature type="region of interest" description="Disordered" evidence="18">
    <location>
        <begin position="218"/>
        <end position="252"/>
    </location>
</feature>
<evidence type="ECO:0000313" key="20">
    <source>
        <dbReference type="EMBL" id="ORX54915.1"/>
    </source>
</evidence>
<dbReference type="GO" id="GO:0005778">
    <property type="term" value="C:peroxisomal membrane"/>
    <property type="evidence" value="ECO:0007669"/>
    <property type="project" value="UniProtKB-SubCell"/>
</dbReference>
<dbReference type="STRING" id="101127.A0A1X2GIT7"/>
<comment type="subcellular location">
    <subcellularLocation>
        <location evidence="1">Cytoplasm</location>
        <location evidence="1">Cytosol</location>
    </subcellularLocation>
    <subcellularLocation>
        <location evidence="15">Peroxisome membrane</location>
    </subcellularLocation>
</comment>
<dbReference type="Pfam" id="PF09262">
    <property type="entry name" value="PEX-1N"/>
    <property type="match status" value="1"/>
</dbReference>
<dbReference type="GO" id="GO:0005524">
    <property type="term" value="F:ATP binding"/>
    <property type="evidence" value="ECO:0007669"/>
    <property type="project" value="UniProtKB-KW"/>
</dbReference>
<dbReference type="Gene3D" id="3.40.50.300">
    <property type="entry name" value="P-loop containing nucleotide triphosphate hydrolases"/>
    <property type="match status" value="2"/>
</dbReference>
<feature type="compositionally biased region" description="Polar residues" evidence="18">
    <location>
        <begin position="218"/>
        <end position="233"/>
    </location>
</feature>
<dbReference type="GO" id="GO:0005829">
    <property type="term" value="C:cytosol"/>
    <property type="evidence" value="ECO:0007669"/>
    <property type="project" value="UniProtKB-SubCell"/>
</dbReference>
<dbReference type="CDD" id="cd19526">
    <property type="entry name" value="RecA-like_PEX1_r2"/>
    <property type="match status" value="1"/>
</dbReference>
<evidence type="ECO:0000256" key="9">
    <source>
        <dbReference type="ARBA" id="ARBA00022840"/>
    </source>
</evidence>
<keyword evidence="6" id="KW-0677">Repeat</keyword>
<evidence type="ECO:0000256" key="4">
    <source>
        <dbReference type="ARBA" id="ARBA00022490"/>
    </source>
</evidence>
<dbReference type="PANTHER" id="PTHR23077">
    <property type="entry name" value="AAA-FAMILY ATPASE"/>
    <property type="match status" value="1"/>
</dbReference>
<proteinExistence type="inferred from homology"/>
<evidence type="ECO:0000256" key="15">
    <source>
        <dbReference type="ARBA" id="ARBA00046271"/>
    </source>
</evidence>
<evidence type="ECO:0000256" key="2">
    <source>
        <dbReference type="ARBA" id="ARBA00006914"/>
    </source>
</evidence>
<evidence type="ECO:0000313" key="21">
    <source>
        <dbReference type="Proteomes" id="UP000242146"/>
    </source>
</evidence>
<comment type="subunit">
    <text evidence="17">Interacts with PEX6; forming the PEX1-PEX6 AAA ATPase complex, which is composed of a heterohexamer formed by a trimer of PEX1-PEX6 dimers.</text>
</comment>
<dbReference type="AlphaFoldDB" id="A0A1X2GIT7"/>
<dbReference type="PANTHER" id="PTHR23077:SF12">
    <property type="entry name" value="PEROXISOMAL ATPASE PEX1"/>
    <property type="match status" value="1"/>
</dbReference>
<dbReference type="Gene3D" id="1.10.8.60">
    <property type="match status" value="2"/>
</dbReference>
<evidence type="ECO:0000256" key="6">
    <source>
        <dbReference type="ARBA" id="ARBA00022737"/>
    </source>
</evidence>
<feature type="region of interest" description="Disordered" evidence="18">
    <location>
        <begin position="1066"/>
        <end position="1086"/>
    </location>
</feature>
<dbReference type="SUPFAM" id="SSF54585">
    <property type="entry name" value="Cdc48 domain 2-like"/>
    <property type="match status" value="1"/>
</dbReference>
<dbReference type="SMART" id="SM00382">
    <property type="entry name" value="AAA"/>
    <property type="match status" value="2"/>
</dbReference>
<organism evidence="20 21">
    <name type="scientific">Hesseltinella vesiculosa</name>
    <dbReference type="NCBI Taxonomy" id="101127"/>
    <lineage>
        <taxon>Eukaryota</taxon>
        <taxon>Fungi</taxon>
        <taxon>Fungi incertae sedis</taxon>
        <taxon>Mucoromycota</taxon>
        <taxon>Mucoromycotina</taxon>
        <taxon>Mucoromycetes</taxon>
        <taxon>Mucorales</taxon>
        <taxon>Cunninghamellaceae</taxon>
        <taxon>Hesseltinella</taxon>
    </lineage>
</organism>
<dbReference type="FunFam" id="3.40.50.300:FF:000149">
    <property type="entry name" value="Nuclear valosin-containing protein-like"/>
    <property type="match status" value="1"/>
</dbReference>
<dbReference type="FunFam" id="1.10.8.60:FF:000105">
    <property type="entry name" value="PeRoXisome assembly factor"/>
    <property type="match status" value="1"/>
</dbReference>
<evidence type="ECO:0000256" key="11">
    <source>
        <dbReference type="ARBA" id="ARBA00023136"/>
    </source>
</evidence>
<dbReference type="Pfam" id="PF17862">
    <property type="entry name" value="AAA_lid_3"/>
    <property type="match status" value="1"/>
</dbReference>
<dbReference type="InterPro" id="IPR050168">
    <property type="entry name" value="AAA_ATPase_domain"/>
</dbReference>
<comment type="catalytic activity">
    <reaction evidence="16">
        <text>ATP + H2O = ADP + phosphate + H(+)</text>
        <dbReference type="Rhea" id="RHEA:13065"/>
        <dbReference type="ChEBI" id="CHEBI:15377"/>
        <dbReference type="ChEBI" id="CHEBI:15378"/>
        <dbReference type="ChEBI" id="CHEBI:30616"/>
        <dbReference type="ChEBI" id="CHEBI:43474"/>
        <dbReference type="ChEBI" id="CHEBI:456216"/>
    </reaction>
    <physiologicalReaction direction="left-to-right" evidence="16">
        <dbReference type="Rhea" id="RHEA:13066"/>
    </physiologicalReaction>
</comment>
<evidence type="ECO:0000259" key="19">
    <source>
        <dbReference type="SMART" id="SM00382"/>
    </source>
</evidence>
<keyword evidence="3" id="KW-0813">Transport</keyword>
<keyword evidence="5" id="KW-0962">Peroxisome biogenesis</keyword>
<evidence type="ECO:0000256" key="12">
    <source>
        <dbReference type="ARBA" id="ARBA00023140"/>
    </source>
</evidence>
<keyword evidence="21" id="KW-1185">Reference proteome</keyword>
<dbReference type="GO" id="GO:0016887">
    <property type="term" value="F:ATP hydrolysis activity"/>
    <property type="evidence" value="ECO:0007669"/>
    <property type="project" value="InterPro"/>
</dbReference>
<keyword evidence="10" id="KW-0653">Protein transport</keyword>
<feature type="region of interest" description="Disordered" evidence="18">
    <location>
        <begin position="1006"/>
        <end position="1027"/>
    </location>
</feature>
<protein>
    <recommendedName>
        <fullName evidence="14">Peroxisomal ATPase PEX1</fullName>
    </recommendedName>
    <alternativeName>
        <fullName evidence="13">Peroxin-1</fullName>
    </alternativeName>
</protein>
<comment type="similarity">
    <text evidence="2">Belongs to the AAA ATPase family.</text>
</comment>
<evidence type="ECO:0000256" key="10">
    <source>
        <dbReference type="ARBA" id="ARBA00022927"/>
    </source>
</evidence>
<evidence type="ECO:0000256" key="17">
    <source>
        <dbReference type="ARBA" id="ARBA00064205"/>
    </source>
</evidence>
<evidence type="ECO:0000256" key="3">
    <source>
        <dbReference type="ARBA" id="ARBA00022448"/>
    </source>
</evidence>
<keyword evidence="12" id="KW-0576">Peroxisome</keyword>
<dbReference type="Proteomes" id="UP000242146">
    <property type="component" value="Unassembled WGS sequence"/>
</dbReference>
<evidence type="ECO:0000256" key="5">
    <source>
        <dbReference type="ARBA" id="ARBA00022593"/>
    </source>
</evidence>
<dbReference type="FunFam" id="3.10.330.10:FF:000006">
    <property type="entry name" value="Peroxisome biogenesis factor 1"/>
    <property type="match status" value="1"/>
</dbReference>
<evidence type="ECO:0000256" key="16">
    <source>
        <dbReference type="ARBA" id="ARBA00048778"/>
    </source>
</evidence>
<keyword evidence="4" id="KW-0963">Cytoplasm</keyword>
<evidence type="ECO:0000256" key="13">
    <source>
        <dbReference type="ARBA" id="ARBA00032509"/>
    </source>
</evidence>
<name>A0A1X2GIT7_9FUNG</name>
<evidence type="ECO:0000256" key="1">
    <source>
        <dbReference type="ARBA" id="ARBA00004514"/>
    </source>
</evidence>
<dbReference type="InterPro" id="IPR015342">
    <property type="entry name" value="PEX1-N_C-lobe"/>
</dbReference>
<feature type="domain" description="AAA+ ATPase" evidence="19">
    <location>
        <begin position="471"/>
        <end position="614"/>
    </location>
</feature>
<evidence type="ECO:0000256" key="7">
    <source>
        <dbReference type="ARBA" id="ARBA00022741"/>
    </source>
</evidence>
<dbReference type="InterPro" id="IPR027417">
    <property type="entry name" value="P-loop_NTPase"/>
</dbReference>
<dbReference type="PROSITE" id="PS00674">
    <property type="entry name" value="AAA"/>
    <property type="match status" value="1"/>
</dbReference>
<keyword evidence="11" id="KW-0472">Membrane</keyword>
<dbReference type="OrthoDB" id="2187at2759"/>
<feature type="region of interest" description="Disordered" evidence="18">
    <location>
        <begin position="149"/>
        <end position="177"/>
    </location>
</feature>
<feature type="domain" description="AAA+ ATPase" evidence="19">
    <location>
        <begin position="760"/>
        <end position="896"/>
    </location>
</feature>
<dbReference type="GO" id="GO:0016558">
    <property type="term" value="P:protein import into peroxisome matrix"/>
    <property type="evidence" value="ECO:0007669"/>
    <property type="project" value="TreeGrafter"/>
</dbReference>
<evidence type="ECO:0000256" key="14">
    <source>
        <dbReference type="ARBA" id="ARBA00034532"/>
    </source>
</evidence>
<dbReference type="InterPro" id="IPR041569">
    <property type="entry name" value="AAA_lid_3"/>
</dbReference>
<dbReference type="InterPro" id="IPR003959">
    <property type="entry name" value="ATPase_AAA_core"/>
</dbReference>
<dbReference type="SUPFAM" id="SSF52540">
    <property type="entry name" value="P-loop containing nucleoside triphosphate hydrolases"/>
    <property type="match status" value="2"/>
</dbReference>
<dbReference type="InterPro" id="IPR003960">
    <property type="entry name" value="ATPase_AAA_CS"/>
</dbReference>
<dbReference type="Pfam" id="PF00004">
    <property type="entry name" value="AAA"/>
    <property type="match status" value="2"/>
</dbReference>
<accession>A0A1X2GIT7</accession>
<keyword evidence="8" id="KW-0378">Hydrolase</keyword>
<dbReference type="InterPro" id="IPR029067">
    <property type="entry name" value="CDC48_domain_2-like_sf"/>
</dbReference>
<evidence type="ECO:0000256" key="8">
    <source>
        <dbReference type="ARBA" id="ARBA00022801"/>
    </source>
</evidence>
<keyword evidence="9" id="KW-0067">ATP-binding</keyword>
<dbReference type="Gene3D" id="3.10.330.10">
    <property type="match status" value="1"/>
</dbReference>
<dbReference type="EMBL" id="MCGT01000012">
    <property type="protein sequence ID" value="ORX54915.1"/>
    <property type="molecule type" value="Genomic_DNA"/>
</dbReference>
<reference evidence="20 21" key="1">
    <citation type="submission" date="2016-07" db="EMBL/GenBank/DDBJ databases">
        <title>Pervasive Adenine N6-methylation of Active Genes in Fungi.</title>
        <authorList>
            <consortium name="DOE Joint Genome Institute"/>
            <person name="Mondo S.J."/>
            <person name="Dannebaum R.O."/>
            <person name="Kuo R.C."/>
            <person name="Labutti K."/>
            <person name="Haridas S."/>
            <person name="Kuo A."/>
            <person name="Salamov A."/>
            <person name="Ahrendt S.R."/>
            <person name="Lipzen A."/>
            <person name="Sullivan W."/>
            <person name="Andreopoulos W.B."/>
            <person name="Clum A."/>
            <person name="Lindquist E."/>
            <person name="Daum C."/>
            <person name="Ramamoorthy G.K."/>
            <person name="Gryganskyi A."/>
            <person name="Culley D."/>
            <person name="Magnuson J.K."/>
            <person name="James T.Y."/>
            <person name="O'Malley M.A."/>
            <person name="Stajich J.E."/>
            <person name="Spatafora J.W."/>
            <person name="Visel A."/>
            <person name="Grigoriev I.V."/>
        </authorList>
    </citation>
    <scope>NUCLEOTIDE SEQUENCE [LARGE SCALE GENOMIC DNA]</scope>
    <source>
        <strain evidence="20 21">NRRL 3301</strain>
    </source>
</reference>
<dbReference type="InterPro" id="IPR003593">
    <property type="entry name" value="AAA+_ATPase"/>
</dbReference>
<evidence type="ECO:0000256" key="18">
    <source>
        <dbReference type="SAM" id="MobiDB-lite"/>
    </source>
</evidence>